<feature type="signal peptide" evidence="5">
    <location>
        <begin position="1"/>
        <end position="21"/>
    </location>
</feature>
<dbReference type="EMBL" id="JBFMVT010000002">
    <property type="protein sequence ID" value="MEW7315186.1"/>
    <property type="molecule type" value="Genomic_DNA"/>
</dbReference>
<dbReference type="PANTHER" id="PTHR34501:SF2">
    <property type="entry name" value="OUTER MEMBRANE PORIN F-RELATED"/>
    <property type="match status" value="1"/>
</dbReference>
<dbReference type="InterPro" id="IPR001897">
    <property type="entry name" value="Porin_gammaproteobac"/>
</dbReference>
<dbReference type="RefSeq" id="WP_367597185.1">
    <property type="nucleotide sequence ID" value="NZ_JBFMVT010000002.1"/>
</dbReference>
<proteinExistence type="inferred from homology"/>
<keyword evidence="3 5" id="KW-0732">Signal</keyword>
<dbReference type="PANTHER" id="PTHR34501">
    <property type="entry name" value="PROTEIN YDDL-RELATED"/>
    <property type="match status" value="1"/>
</dbReference>
<sequence>MKYNNIAICASLILAAQGVHAAEIYNKDANRVDFYGRVKAEHYFSDDSKNDGDKTYTRIGFKGQTQINDRLTGYGQWEYQILGNQPEGAAANSLTRLAFAGIKDSTFGSFDYGRNWGVLYNVEAYTDMLQEFGAKSYTAADNFMTGRANGVATWRDTDFFGLVDGLKVSVQYQGKNDDATRAVTKQNGNGYGTSLNYDIADTGLSVGAGWASSERTEAQENSAFGKGDKAQAWNTGIKYDANNVYLAATWAETYNMTAISGAYSANGKNTKVSGFANKTENFEAVAQYQFDNGLRPSIAWVQSTGKDIEGVGNADLVKFIDVSTTYYFNKNMSTFIEYRINQLDNNKLNLSNDNIAAAGLMYQF</sequence>
<dbReference type="CDD" id="cd00342">
    <property type="entry name" value="gram_neg_porins"/>
    <property type="match status" value="1"/>
</dbReference>
<dbReference type="Gene3D" id="2.40.160.10">
    <property type="entry name" value="Porin"/>
    <property type="match status" value="1"/>
</dbReference>
<evidence type="ECO:0000256" key="3">
    <source>
        <dbReference type="ARBA" id="ARBA00022729"/>
    </source>
</evidence>
<evidence type="ECO:0000256" key="4">
    <source>
        <dbReference type="ARBA" id="ARBA00023136"/>
    </source>
</evidence>
<evidence type="ECO:0000313" key="7">
    <source>
        <dbReference type="Proteomes" id="UP001555342"/>
    </source>
</evidence>
<reference evidence="6 7" key="1">
    <citation type="submission" date="2024-07" db="EMBL/GenBank/DDBJ databases">
        <authorList>
            <person name="Wang L."/>
        </authorList>
    </citation>
    <scope>NUCLEOTIDE SEQUENCE [LARGE SCALE GENOMIC DNA]</scope>
    <source>
        <strain evidence="6 7">WL359</strain>
    </source>
</reference>
<dbReference type="Pfam" id="PF00267">
    <property type="entry name" value="Porin_1"/>
    <property type="match status" value="1"/>
</dbReference>
<name>A0ABV3P068_9ENTR</name>
<dbReference type="SUPFAM" id="SSF56935">
    <property type="entry name" value="Porins"/>
    <property type="match status" value="1"/>
</dbReference>
<dbReference type="InterPro" id="IPR050298">
    <property type="entry name" value="Gram-neg_bact_OMP"/>
</dbReference>
<dbReference type="PRINTS" id="PR00182">
    <property type="entry name" value="ECOLNEIPORIN"/>
</dbReference>
<dbReference type="InterPro" id="IPR033900">
    <property type="entry name" value="Gram_neg_porin_domain"/>
</dbReference>
<dbReference type="InterPro" id="IPR001702">
    <property type="entry name" value="Porin_Gram-ve"/>
</dbReference>
<evidence type="ECO:0000256" key="1">
    <source>
        <dbReference type="ARBA" id="ARBA00004571"/>
    </source>
</evidence>
<gene>
    <name evidence="6" type="ORF">AB1E22_21160</name>
</gene>
<comment type="subcellular location">
    <subcellularLocation>
        <location evidence="1">Cell outer membrane</location>
        <topology evidence="1">Multi-pass membrane protein</topology>
    </subcellularLocation>
</comment>
<comment type="similarity">
    <text evidence="2">Belongs to the Gram-negative porin family.</text>
</comment>
<feature type="chain" id="PRO_5046593509" evidence="5">
    <location>
        <begin position="22"/>
        <end position="364"/>
    </location>
</feature>
<accession>A0ABV3P068</accession>
<keyword evidence="7" id="KW-1185">Reference proteome</keyword>
<evidence type="ECO:0000313" key="6">
    <source>
        <dbReference type="EMBL" id="MEW7315186.1"/>
    </source>
</evidence>
<keyword evidence="4" id="KW-0472">Membrane</keyword>
<dbReference type="PRINTS" id="PR00183">
    <property type="entry name" value="ECOLIPORIN"/>
</dbReference>
<evidence type="ECO:0000256" key="2">
    <source>
        <dbReference type="ARBA" id="ARBA00007539"/>
    </source>
</evidence>
<protein>
    <submittedName>
        <fullName evidence="6">Porin</fullName>
    </submittedName>
</protein>
<comment type="caution">
    <text evidence="6">The sequence shown here is derived from an EMBL/GenBank/DDBJ whole genome shotgun (WGS) entry which is preliminary data.</text>
</comment>
<organism evidence="6 7">
    <name type="scientific">Buttiauxella gaviniae</name>
    <dbReference type="NCBI Taxonomy" id="82990"/>
    <lineage>
        <taxon>Bacteria</taxon>
        <taxon>Pseudomonadati</taxon>
        <taxon>Pseudomonadota</taxon>
        <taxon>Gammaproteobacteria</taxon>
        <taxon>Enterobacterales</taxon>
        <taxon>Enterobacteriaceae</taxon>
        <taxon>Buttiauxella</taxon>
    </lineage>
</organism>
<dbReference type="InterPro" id="IPR023614">
    <property type="entry name" value="Porin_dom_sf"/>
</dbReference>
<evidence type="ECO:0000256" key="5">
    <source>
        <dbReference type="SAM" id="SignalP"/>
    </source>
</evidence>
<dbReference type="Proteomes" id="UP001555342">
    <property type="component" value="Unassembled WGS sequence"/>
</dbReference>